<feature type="signal peptide" evidence="1">
    <location>
        <begin position="1"/>
        <end position="23"/>
    </location>
</feature>
<organism evidence="2 3">
    <name type="scientific">Trichocoleus desertorum GB2-A4</name>
    <dbReference type="NCBI Taxonomy" id="2933944"/>
    <lineage>
        <taxon>Bacteria</taxon>
        <taxon>Bacillati</taxon>
        <taxon>Cyanobacteriota</taxon>
        <taxon>Cyanophyceae</taxon>
        <taxon>Leptolyngbyales</taxon>
        <taxon>Trichocoleusaceae</taxon>
        <taxon>Trichocoleus</taxon>
    </lineage>
</organism>
<evidence type="ECO:0000313" key="3">
    <source>
        <dbReference type="Proteomes" id="UP001464891"/>
    </source>
</evidence>
<dbReference type="Gene3D" id="3.30.110.170">
    <property type="entry name" value="Protein of unknown function (DUF541), domain 1"/>
    <property type="match status" value="1"/>
</dbReference>
<protein>
    <submittedName>
        <fullName evidence="2">SIMPL domain-containing protein</fullName>
    </submittedName>
</protein>
<keyword evidence="3" id="KW-1185">Reference proteome</keyword>
<dbReference type="RefSeq" id="WP_190433039.1">
    <property type="nucleotide sequence ID" value="NZ_JAMPKM010000010.1"/>
</dbReference>
<reference evidence="2 3" key="1">
    <citation type="submission" date="2022-04" db="EMBL/GenBank/DDBJ databases">
        <title>Positive selection, recombination, and allopatry shape intraspecific diversity of widespread and dominant cyanobacteria.</title>
        <authorList>
            <person name="Wei J."/>
            <person name="Shu W."/>
            <person name="Hu C."/>
        </authorList>
    </citation>
    <scope>NUCLEOTIDE SEQUENCE [LARGE SCALE GENOMIC DNA]</scope>
    <source>
        <strain evidence="2 3">GB2-A4</strain>
    </source>
</reference>
<gene>
    <name evidence="2" type="ORF">NC998_16195</name>
</gene>
<keyword evidence="1" id="KW-0732">Signal</keyword>
<accession>A0ABV0JA36</accession>
<dbReference type="Pfam" id="PF04402">
    <property type="entry name" value="SIMPL"/>
    <property type="match status" value="1"/>
</dbReference>
<evidence type="ECO:0000256" key="1">
    <source>
        <dbReference type="SAM" id="SignalP"/>
    </source>
</evidence>
<dbReference type="EMBL" id="JAMPKM010000010">
    <property type="protein sequence ID" value="MEP0818641.1"/>
    <property type="molecule type" value="Genomic_DNA"/>
</dbReference>
<sequence>MKGIAIAALFSSAFLLPPPQVKAIELKALPQLAVSTSIAQVAYPATPLVNAPRNITVLGQGQVTAPADIARLEIQVITRNPFGADAGAPNQLAVGNRPLQPAVLQPVVTALQAIGVPAEAVTVQVTSSESADVIVLLEKPTRPRVQEVVLTANNAAQKTNRLAVQSIGAEYAVKNCKPLENASRRAALSDAQERLRALATAVRVRLGAVLQITELPVLGSPSAFSKCGSKVGGPANPLSPPSTGAPPYDPAASTEVRVLSQISITYTIE</sequence>
<dbReference type="InterPro" id="IPR007497">
    <property type="entry name" value="SIMPL/DUF541"/>
</dbReference>
<comment type="caution">
    <text evidence="2">The sequence shown here is derived from an EMBL/GenBank/DDBJ whole genome shotgun (WGS) entry which is preliminary data.</text>
</comment>
<name>A0ABV0JA36_9CYAN</name>
<proteinExistence type="predicted"/>
<evidence type="ECO:0000313" key="2">
    <source>
        <dbReference type="EMBL" id="MEP0818641.1"/>
    </source>
</evidence>
<dbReference type="Proteomes" id="UP001464891">
    <property type="component" value="Unassembled WGS sequence"/>
</dbReference>
<feature type="chain" id="PRO_5047418039" evidence="1">
    <location>
        <begin position="24"/>
        <end position="269"/>
    </location>
</feature>